<evidence type="ECO:0000313" key="3">
    <source>
        <dbReference type="Proteomes" id="UP000028549"/>
    </source>
</evidence>
<evidence type="ECO:0000313" key="2">
    <source>
        <dbReference type="EMBL" id="KEZ52011.1"/>
    </source>
</evidence>
<evidence type="ECO:0000256" key="1">
    <source>
        <dbReference type="SAM" id="Phobius"/>
    </source>
</evidence>
<proteinExistence type="predicted"/>
<dbReference type="RefSeq" id="WP_029566878.1">
    <property type="nucleotide sequence ID" value="NZ_JNVC02000005.1"/>
</dbReference>
<keyword evidence="3" id="KW-1185">Reference proteome</keyword>
<feature type="transmembrane region" description="Helical" evidence="1">
    <location>
        <begin position="147"/>
        <end position="168"/>
    </location>
</feature>
<accession>A0A084GXE9</accession>
<dbReference type="EMBL" id="JNVC02000005">
    <property type="protein sequence ID" value="KEZ52011.1"/>
    <property type="molecule type" value="Genomic_DNA"/>
</dbReference>
<dbReference type="PANTHER" id="PTHR37305">
    <property type="entry name" value="INTEGRAL MEMBRANE PROTEIN-RELATED"/>
    <property type="match status" value="1"/>
</dbReference>
<feature type="transmembrane region" description="Helical" evidence="1">
    <location>
        <begin position="97"/>
        <end position="127"/>
    </location>
</feature>
<dbReference type="AlphaFoldDB" id="A0A084GXE9"/>
<keyword evidence="1" id="KW-0812">Transmembrane</keyword>
<gene>
    <name evidence="2" type="ORF">GS18_0213020</name>
</gene>
<dbReference type="Pfam" id="PF12730">
    <property type="entry name" value="ABC2_membrane_4"/>
    <property type="match status" value="1"/>
</dbReference>
<organism evidence="2 3">
    <name type="scientific">Metabacillus indicus</name>
    <name type="common">Bacillus indicus</name>
    <dbReference type="NCBI Taxonomy" id="246786"/>
    <lineage>
        <taxon>Bacteria</taxon>
        <taxon>Bacillati</taxon>
        <taxon>Bacillota</taxon>
        <taxon>Bacilli</taxon>
        <taxon>Bacillales</taxon>
        <taxon>Bacillaceae</taxon>
        <taxon>Metabacillus</taxon>
    </lineage>
</organism>
<dbReference type="OrthoDB" id="8613028at2"/>
<keyword evidence="1" id="KW-0472">Membrane</keyword>
<feature type="transmembrane region" description="Helical" evidence="1">
    <location>
        <begin position="175"/>
        <end position="197"/>
    </location>
</feature>
<sequence length="255" mass="28290">MFNLLKMEHQKLLYQKSTAALFITLAVISFLLAAVSKQMFTGAGVGENVIGYLSFSTGTLFILPFFSLVIAGAIVANEFNWGTIKFLLIRPKTRSKILAAKLLTALLFGVYFLLAYFLFSVILGLVFFGASVAPDDKLMAESIGLNYLTAFIEIVLISGFAFMISSVFRNSSLAIGLSIVLTFSGKIMVQLMAHYGINWGKYILFANTNLKQHLEGNRPLFEGMTLVFSLSILFVYLLIFLFLSWAAFTKRDVSN</sequence>
<dbReference type="Proteomes" id="UP000028549">
    <property type="component" value="Unassembled WGS sequence"/>
</dbReference>
<feature type="transmembrane region" description="Helical" evidence="1">
    <location>
        <begin position="49"/>
        <end position="76"/>
    </location>
</feature>
<evidence type="ECO:0008006" key="4">
    <source>
        <dbReference type="Google" id="ProtNLM"/>
    </source>
</evidence>
<feature type="transmembrane region" description="Helical" evidence="1">
    <location>
        <begin position="226"/>
        <end position="248"/>
    </location>
</feature>
<name>A0A084GXE9_METID</name>
<keyword evidence="1" id="KW-1133">Transmembrane helix</keyword>
<protein>
    <recommendedName>
        <fullName evidence="4">ABC transporter permease</fullName>
    </recommendedName>
</protein>
<dbReference type="STRING" id="246786.GS18_0213020"/>
<dbReference type="PANTHER" id="PTHR37305:SF1">
    <property type="entry name" value="MEMBRANE PROTEIN"/>
    <property type="match status" value="1"/>
</dbReference>
<comment type="caution">
    <text evidence="2">The sequence shown here is derived from an EMBL/GenBank/DDBJ whole genome shotgun (WGS) entry which is preliminary data.</text>
</comment>
<reference evidence="2 3" key="1">
    <citation type="journal article" date="2005" name="Int. J. Syst. Evol. Microbiol.">
        <title>Bacillus cibi sp. nov., isolated from jeotgal, a traditional Korean fermented seafood.</title>
        <authorList>
            <person name="Yoon J.H."/>
            <person name="Lee C.H."/>
            <person name="Oh T.K."/>
        </authorList>
    </citation>
    <scope>NUCLEOTIDE SEQUENCE [LARGE SCALE GENOMIC DNA]</scope>
    <source>
        <strain evidence="2 3">DSM 16189</strain>
    </source>
</reference>